<feature type="binding site" evidence="16">
    <location>
        <position position="179"/>
    </location>
    <ligand>
        <name>ATP</name>
        <dbReference type="ChEBI" id="CHEBI:30616"/>
    </ligand>
</feature>
<dbReference type="SUPFAM" id="SSF53633">
    <property type="entry name" value="Carbamate kinase-like"/>
    <property type="match status" value="1"/>
</dbReference>
<dbReference type="PANTHER" id="PTHR21499:SF3">
    <property type="entry name" value="ASPARTOKINASE"/>
    <property type="match status" value="1"/>
</dbReference>
<keyword evidence="9 16" id="KW-0547">Nucleotide-binding</keyword>
<dbReference type="GO" id="GO:0019877">
    <property type="term" value="P:diaminopimelate biosynthetic process"/>
    <property type="evidence" value="ECO:0007669"/>
    <property type="project" value="UniProtKB-KW"/>
</dbReference>
<dbReference type="InterPro" id="IPR001341">
    <property type="entry name" value="Asp_kinase"/>
</dbReference>
<dbReference type="PIRSF" id="PIRSF000726">
    <property type="entry name" value="Asp_kin"/>
    <property type="match status" value="1"/>
</dbReference>
<dbReference type="Pfam" id="PF01842">
    <property type="entry name" value="ACT"/>
    <property type="match status" value="1"/>
</dbReference>
<comment type="pathway">
    <text evidence="2 18">Amino-acid biosynthesis; L-lysine biosynthesis via DAP pathway; (S)-tetrahydrodipicolinate from L-aspartate: step 1/4.</text>
</comment>
<dbReference type="CDD" id="cd04261">
    <property type="entry name" value="AAK_AKii-LysC-BS"/>
    <property type="match status" value="1"/>
</dbReference>
<keyword evidence="6 18" id="KW-0028">Amino-acid biosynthesis</keyword>
<organism evidence="20 21">
    <name type="scientific">Candidatus Eubacterium faecipullorum</name>
    <dbReference type="NCBI Taxonomy" id="2838571"/>
    <lineage>
        <taxon>Bacteria</taxon>
        <taxon>Bacillati</taxon>
        <taxon>Bacillota</taxon>
        <taxon>Clostridia</taxon>
        <taxon>Eubacteriales</taxon>
        <taxon>Eubacteriaceae</taxon>
        <taxon>Eubacterium</taxon>
    </lineage>
</organism>
<dbReference type="InterPro" id="IPR005260">
    <property type="entry name" value="Asp_kin_monofn"/>
</dbReference>
<comment type="function">
    <text evidence="1">Catalyzes the phosphorylation of the beta-carboxyl group of aspartic acid with ATP to yield 4-phospho-L-aspartate, which is involved in the branched biosynthetic pathway leading to the biosynthesis of amino acids threonine, isoleucine and methionine.</text>
</comment>
<evidence type="ECO:0000259" key="19">
    <source>
        <dbReference type="PROSITE" id="PS51671"/>
    </source>
</evidence>
<keyword evidence="12" id="KW-0220">Diaminopimelate biosynthesis</keyword>
<dbReference type="CDD" id="cd04913">
    <property type="entry name" value="ACT_AKii-LysC-BS-like_1"/>
    <property type="match status" value="1"/>
</dbReference>
<comment type="subunit">
    <text evidence="15">Tetramer consisting of 2 isoforms Alpha (catalytic and regulation) and of a homodimer of 2 isoforms Beta (regulation).</text>
</comment>
<dbReference type="InterPro" id="IPR045865">
    <property type="entry name" value="ACT-like_dom_sf"/>
</dbReference>
<feature type="binding site" evidence="16">
    <location>
        <position position="184"/>
    </location>
    <ligand>
        <name>ATP</name>
        <dbReference type="ChEBI" id="CHEBI:30616"/>
    </ligand>
</feature>
<dbReference type="Pfam" id="PF00696">
    <property type="entry name" value="AA_kinase"/>
    <property type="match status" value="1"/>
</dbReference>
<name>A0A9D1RGE8_9FIRM</name>
<feature type="binding site" evidence="16">
    <location>
        <position position="74"/>
    </location>
    <ligand>
        <name>substrate</name>
    </ligand>
</feature>
<evidence type="ECO:0000256" key="12">
    <source>
        <dbReference type="ARBA" id="ARBA00022915"/>
    </source>
</evidence>
<dbReference type="NCBIfam" id="NF005155">
    <property type="entry name" value="PRK06635.1-4"/>
    <property type="match status" value="1"/>
</dbReference>
<evidence type="ECO:0000256" key="9">
    <source>
        <dbReference type="ARBA" id="ARBA00022741"/>
    </source>
</evidence>
<evidence type="ECO:0000256" key="17">
    <source>
        <dbReference type="RuleBase" id="RU003448"/>
    </source>
</evidence>
<evidence type="ECO:0000256" key="7">
    <source>
        <dbReference type="ARBA" id="ARBA00022679"/>
    </source>
</evidence>
<dbReference type="AlphaFoldDB" id="A0A9D1RGE8"/>
<dbReference type="Gene3D" id="3.40.1160.10">
    <property type="entry name" value="Acetylglutamate kinase-like"/>
    <property type="match status" value="1"/>
</dbReference>
<evidence type="ECO:0000256" key="3">
    <source>
        <dbReference type="ARBA" id="ARBA00004986"/>
    </source>
</evidence>
<evidence type="ECO:0000256" key="16">
    <source>
        <dbReference type="PIRSR" id="PIRSR000726-1"/>
    </source>
</evidence>
<dbReference type="GO" id="GO:0005524">
    <property type="term" value="F:ATP binding"/>
    <property type="evidence" value="ECO:0007669"/>
    <property type="project" value="UniProtKB-KW"/>
</dbReference>
<comment type="catalytic activity">
    <reaction evidence="14 17">
        <text>L-aspartate + ATP = 4-phospho-L-aspartate + ADP</text>
        <dbReference type="Rhea" id="RHEA:23776"/>
        <dbReference type="ChEBI" id="CHEBI:29991"/>
        <dbReference type="ChEBI" id="CHEBI:30616"/>
        <dbReference type="ChEBI" id="CHEBI:57535"/>
        <dbReference type="ChEBI" id="CHEBI:456216"/>
        <dbReference type="EC" id="2.7.2.4"/>
    </reaction>
</comment>
<evidence type="ECO:0000256" key="11">
    <source>
        <dbReference type="ARBA" id="ARBA00022840"/>
    </source>
</evidence>
<dbReference type="InterPro" id="IPR018042">
    <property type="entry name" value="Aspartate_kinase_CS"/>
</dbReference>
<evidence type="ECO:0000256" key="13">
    <source>
        <dbReference type="ARBA" id="ARBA00023154"/>
    </source>
</evidence>
<dbReference type="CDD" id="cd04923">
    <property type="entry name" value="ACT_AK-LysC-DapG-like_2"/>
    <property type="match status" value="1"/>
</dbReference>
<dbReference type="GO" id="GO:0005829">
    <property type="term" value="C:cytosol"/>
    <property type="evidence" value="ECO:0007669"/>
    <property type="project" value="TreeGrafter"/>
</dbReference>
<dbReference type="InterPro" id="IPR041740">
    <property type="entry name" value="AKii-LysC-BS"/>
</dbReference>
<dbReference type="FunFam" id="3.30.2130.10:FF:000001">
    <property type="entry name" value="Bifunctional aspartokinase/homoserine dehydrogenase"/>
    <property type="match status" value="1"/>
</dbReference>
<proteinExistence type="inferred from homology"/>
<reference evidence="20" key="1">
    <citation type="journal article" date="2021" name="PeerJ">
        <title>Extensive microbial diversity within the chicken gut microbiome revealed by metagenomics and culture.</title>
        <authorList>
            <person name="Gilroy R."/>
            <person name="Ravi A."/>
            <person name="Getino M."/>
            <person name="Pursley I."/>
            <person name="Horton D.L."/>
            <person name="Alikhan N.F."/>
            <person name="Baker D."/>
            <person name="Gharbi K."/>
            <person name="Hall N."/>
            <person name="Watson M."/>
            <person name="Adriaenssens E.M."/>
            <person name="Foster-Nyarko E."/>
            <person name="Jarju S."/>
            <person name="Secka A."/>
            <person name="Antonio M."/>
            <person name="Oren A."/>
            <person name="Chaudhuri R.R."/>
            <person name="La Ragione R."/>
            <person name="Hildebrand F."/>
            <person name="Pallen M.J."/>
        </authorList>
    </citation>
    <scope>NUCLEOTIDE SEQUENCE</scope>
    <source>
        <strain evidence="20">421</strain>
    </source>
</reference>
<evidence type="ECO:0000256" key="2">
    <source>
        <dbReference type="ARBA" id="ARBA00004766"/>
    </source>
</evidence>
<evidence type="ECO:0000313" key="21">
    <source>
        <dbReference type="Proteomes" id="UP000824205"/>
    </source>
</evidence>
<comment type="caution">
    <text evidence="20">The sequence shown here is derived from an EMBL/GenBank/DDBJ whole genome shotgun (WGS) entry which is preliminary data.</text>
</comment>
<evidence type="ECO:0000256" key="1">
    <source>
        <dbReference type="ARBA" id="ARBA00003121"/>
    </source>
</evidence>
<feature type="binding site" evidence="16">
    <location>
        <position position="47"/>
    </location>
    <ligand>
        <name>substrate</name>
    </ligand>
</feature>
<evidence type="ECO:0000256" key="15">
    <source>
        <dbReference type="ARBA" id="ARBA00063835"/>
    </source>
</evidence>
<evidence type="ECO:0000256" key="8">
    <source>
        <dbReference type="ARBA" id="ARBA00022737"/>
    </source>
</evidence>
<keyword evidence="7 17" id="KW-0808">Transferase</keyword>
<evidence type="ECO:0000256" key="10">
    <source>
        <dbReference type="ARBA" id="ARBA00022777"/>
    </source>
</evidence>
<evidence type="ECO:0000256" key="6">
    <source>
        <dbReference type="ARBA" id="ARBA00022605"/>
    </source>
</evidence>
<dbReference type="NCBIfam" id="NF005154">
    <property type="entry name" value="PRK06635.1-2"/>
    <property type="match status" value="1"/>
</dbReference>
<feature type="domain" description="ACT" evidence="19">
    <location>
        <begin position="263"/>
        <end position="345"/>
    </location>
</feature>
<protein>
    <recommendedName>
        <fullName evidence="17">Aspartokinase</fullName>
        <ecNumber evidence="17">2.7.2.4</ecNumber>
    </recommendedName>
</protein>
<dbReference type="PROSITE" id="PS51671">
    <property type="entry name" value="ACT"/>
    <property type="match status" value="1"/>
</dbReference>
<dbReference type="InterPro" id="IPR002912">
    <property type="entry name" value="ACT_dom"/>
</dbReference>
<accession>A0A9D1RGE8</accession>
<dbReference type="NCBIfam" id="TIGR00657">
    <property type="entry name" value="asp_kinases"/>
    <property type="match status" value="1"/>
</dbReference>
<dbReference type="PANTHER" id="PTHR21499">
    <property type="entry name" value="ASPARTATE KINASE"/>
    <property type="match status" value="1"/>
</dbReference>
<dbReference type="InterPro" id="IPR054352">
    <property type="entry name" value="ACT_Aspartokinase"/>
</dbReference>
<keyword evidence="13" id="KW-0457">Lysine biosynthesis</keyword>
<dbReference type="Proteomes" id="UP000824205">
    <property type="component" value="Unassembled WGS sequence"/>
</dbReference>
<evidence type="ECO:0000256" key="4">
    <source>
        <dbReference type="ARBA" id="ARBA00005139"/>
    </source>
</evidence>
<gene>
    <name evidence="20" type="ORF">IAA48_06600</name>
</gene>
<dbReference type="Gene3D" id="3.30.2130.10">
    <property type="entry name" value="VC0802-like"/>
    <property type="match status" value="1"/>
</dbReference>
<evidence type="ECO:0000313" key="20">
    <source>
        <dbReference type="EMBL" id="HIW86152.1"/>
    </source>
</evidence>
<dbReference type="Pfam" id="PF22468">
    <property type="entry name" value="ACT_9"/>
    <property type="match status" value="1"/>
</dbReference>
<dbReference type="SUPFAM" id="SSF55021">
    <property type="entry name" value="ACT-like"/>
    <property type="match status" value="2"/>
</dbReference>
<dbReference type="GO" id="GO:0009090">
    <property type="term" value="P:homoserine biosynthetic process"/>
    <property type="evidence" value="ECO:0007669"/>
    <property type="project" value="TreeGrafter"/>
</dbReference>
<dbReference type="NCBIfam" id="TIGR00656">
    <property type="entry name" value="asp_kin_monofn"/>
    <property type="match status" value="1"/>
</dbReference>
<reference evidence="20" key="2">
    <citation type="submission" date="2021-04" db="EMBL/GenBank/DDBJ databases">
        <authorList>
            <person name="Gilroy R."/>
        </authorList>
    </citation>
    <scope>NUCLEOTIDE SEQUENCE</scope>
    <source>
        <strain evidence="20">421</strain>
    </source>
</reference>
<keyword evidence="8" id="KW-0677">Repeat</keyword>
<evidence type="ECO:0000256" key="18">
    <source>
        <dbReference type="RuleBase" id="RU004249"/>
    </source>
</evidence>
<dbReference type="EMBL" id="DXGE01000028">
    <property type="protein sequence ID" value="HIW86152.1"/>
    <property type="molecule type" value="Genomic_DNA"/>
</dbReference>
<feature type="binding site" evidence="16">
    <location>
        <begin position="173"/>
        <end position="174"/>
    </location>
    <ligand>
        <name>ATP</name>
        <dbReference type="ChEBI" id="CHEBI:30616"/>
    </ligand>
</feature>
<dbReference type="InterPro" id="IPR001048">
    <property type="entry name" value="Asp/Glu/Uridylate_kinase"/>
</dbReference>
<comment type="similarity">
    <text evidence="5 17">Belongs to the aspartokinase family.</text>
</comment>
<evidence type="ECO:0000256" key="5">
    <source>
        <dbReference type="ARBA" id="ARBA00010122"/>
    </source>
</evidence>
<dbReference type="PROSITE" id="PS00324">
    <property type="entry name" value="ASPARTOKINASE"/>
    <property type="match status" value="1"/>
</dbReference>
<keyword evidence="11 16" id="KW-0067">ATP-binding</keyword>
<sequence length="402" mass="42908">MSLIVQKFGGSSVADAARVMNVARIVTDTYKAGNDVVVVVSAQGDTTDDLIAKAQEINPHAAKREMDQLLAAGEQISISLLAMAIESLGFPVISLLGWQAGFNTNSVYGAARIKNIKTNRLQAEIAKHNIVVVAGFQGINRYDDLTTLGRGGSDTSAVAIAAAMHADKCQIFTDVEGVYTADPRKVEGARKLEEITYDEMLELATLGAQVLNNRSVEMAKKYSVELEVLSSLNPVPGTIVKEKVKMEKMLIRGVTKDSDVALISVVGLEDIPGVVFKVFSKLAQKNINVDIILQSVGRNGTKDLTFTVSKDNGPVAVDLLREMDAVGDKEIKCATDVAKVSIVGAGMESHPGTASTMFEALYAQNINIQMISTSEIKISVIIAAADADRAVSAVHKAFIPND</sequence>
<comment type="pathway">
    <text evidence="3 18">Amino-acid biosynthesis; L-methionine biosynthesis via de novo pathway; L-homoserine from L-aspartate: step 1/3.</text>
</comment>
<keyword evidence="10 17" id="KW-0418">Kinase</keyword>
<evidence type="ECO:0000256" key="14">
    <source>
        <dbReference type="ARBA" id="ARBA00047872"/>
    </source>
</evidence>
<feature type="binding site" evidence="16">
    <location>
        <begin position="7"/>
        <end position="10"/>
    </location>
    <ligand>
        <name>ATP</name>
        <dbReference type="ChEBI" id="CHEBI:30616"/>
    </ligand>
</feature>
<dbReference type="GO" id="GO:0009089">
    <property type="term" value="P:lysine biosynthetic process via diaminopimelate"/>
    <property type="evidence" value="ECO:0007669"/>
    <property type="project" value="InterPro"/>
</dbReference>
<dbReference type="FunFam" id="3.40.1160.10:FF:000002">
    <property type="entry name" value="Aspartokinase"/>
    <property type="match status" value="1"/>
</dbReference>
<comment type="pathway">
    <text evidence="4 18">Amino-acid biosynthesis; L-threonine biosynthesis; L-threonine from L-aspartate: step 1/5.</text>
</comment>
<dbReference type="InterPro" id="IPR036393">
    <property type="entry name" value="AceGlu_kinase-like_sf"/>
</dbReference>
<dbReference type="GO" id="GO:0004072">
    <property type="term" value="F:aspartate kinase activity"/>
    <property type="evidence" value="ECO:0007669"/>
    <property type="project" value="UniProtKB-EC"/>
</dbReference>
<dbReference type="EC" id="2.7.2.4" evidence="17"/>